<reference evidence="4" key="1">
    <citation type="journal article" date="2012" name="Proc. Natl. Acad. Sci. U.S.A.">
        <title>Antigenic diversity is generated by distinct evolutionary mechanisms in African trypanosome species.</title>
        <authorList>
            <person name="Jackson A.P."/>
            <person name="Berry A."/>
            <person name="Aslett M."/>
            <person name="Allison H.C."/>
            <person name="Burton P."/>
            <person name="Vavrova-Anderson J."/>
            <person name="Brown R."/>
            <person name="Browne H."/>
            <person name="Corton N."/>
            <person name="Hauser H."/>
            <person name="Gamble J."/>
            <person name="Gilderthorp R."/>
            <person name="Marcello L."/>
            <person name="McQuillan J."/>
            <person name="Otto T.D."/>
            <person name="Quail M.A."/>
            <person name="Sanders M.J."/>
            <person name="van Tonder A."/>
            <person name="Ginger M.L."/>
            <person name="Field M.C."/>
            <person name="Barry J.D."/>
            <person name="Hertz-Fowler C."/>
            <person name="Berriman M."/>
        </authorList>
    </citation>
    <scope>NUCLEOTIDE SEQUENCE</scope>
    <source>
        <strain evidence="4">IL3000</strain>
    </source>
</reference>
<dbReference type="PROSITE" id="PS50102">
    <property type="entry name" value="RRM"/>
    <property type="match status" value="1"/>
</dbReference>
<feature type="compositionally biased region" description="Polar residues" evidence="2">
    <location>
        <begin position="194"/>
        <end position="203"/>
    </location>
</feature>
<feature type="compositionally biased region" description="Polar residues" evidence="2">
    <location>
        <begin position="296"/>
        <end position="306"/>
    </location>
</feature>
<dbReference type="InterPro" id="IPR035979">
    <property type="entry name" value="RBD_domain_sf"/>
</dbReference>
<proteinExistence type="predicted"/>
<sequence length="314" mass="33851">MNKDDPTAAGEEDRTSPEKCTRYFIGGLQRHISTRDVEEYFGHFGDVKNFILRLDSAGNSRGFGWVIFRKPPLGVQRPEPHYLRGVKLTVEPALSKNKLERRAANGEGSNITRRRRQRSESGSFSDSSSSAGSVSSSGGRRGGTRYYTLPGERHNDNSRRAPFPSGSSRLPPLPSDTFAQASLVPPPKYDESPSFVSKDTPNSSTGDTYLCIPLALCPPEFVNDPRTFCARLDQSRIGGLSIVPSPVSVSGPVVSSLASAASHHSHPPPPPPGPPNQHHRGQPSRGTGRGSSSSGLPTVSIPQYDSATHFAVDH</sequence>
<dbReference type="InterPro" id="IPR000504">
    <property type="entry name" value="RRM_dom"/>
</dbReference>
<feature type="compositionally biased region" description="Low complexity" evidence="2">
    <location>
        <begin position="283"/>
        <end position="295"/>
    </location>
</feature>
<dbReference type="VEuPathDB" id="TriTrypDB:TcIL3000_8_550"/>
<dbReference type="CDD" id="cd00590">
    <property type="entry name" value="RRM_SF"/>
    <property type="match status" value="1"/>
</dbReference>
<feature type="domain" description="RRM" evidence="3">
    <location>
        <begin position="21"/>
        <end position="95"/>
    </location>
</feature>
<name>G0UR38_TRYCI</name>
<organism evidence="4">
    <name type="scientific">Trypanosoma congolense (strain IL3000)</name>
    <dbReference type="NCBI Taxonomy" id="1068625"/>
    <lineage>
        <taxon>Eukaryota</taxon>
        <taxon>Discoba</taxon>
        <taxon>Euglenozoa</taxon>
        <taxon>Kinetoplastea</taxon>
        <taxon>Metakinetoplastina</taxon>
        <taxon>Trypanosomatida</taxon>
        <taxon>Trypanosomatidae</taxon>
        <taxon>Trypanosoma</taxon>
        <taxon>Nannomonas</taxon>
    </lineage>
</organism>
<dbReference type="SMART" id="SM00360">
    <property type="entry name" value="RRM"/>
    <property type="match status" value="1"/>
</dbReference>
<dbReference type="Gene3D" id="3.30.70.330">
    <property type="match status" value="1"/>
</dbReference>
<dbReference type="SUPFAM" id="SSF54928">
    <property type="entry name" value="RNA-binding domain, RBD"/>
    <property type="match status" value="1"/>
</dbReference>
<evidence type="ECO:0000256" key="1">
    <source>
        <dbReference type="PROSITE-ProRule" id="PRU00176"/>
    </source>
</evidence>
<keyword evidence="1" id="KW-0694">RNA-binding</keyword>
<dbReference type="EMBL" id="HE575321">
    <property type="protein sequence ID" value="CCC91849.1"/>
    <property type="molecule type" value="Genomic_DNA"/>
</dbReference>
<feature type="compositionally biased region" description="Low complexity" evidence="2">
    <location>
        <begin position="120"/>
        <end position="138"/>
    </location>
</feature>
<dbReference type="InterPro" id="IPR012677">
    <property type="entry name" value="Nucleotide-bd_a/b_plait_sf"/>
</dbReference>
<evidence type="ECO:0000259" key="3">
    <source>
        <dbReference type="PROSITE" id="PS50102"/>
    </source>
</evidence>
<evidence type="ECO:0000313" key="4">
    <source>
        <dbReference type="EMBL" id="CCC91849.1"/>
    </source>
</evidence>
<protein>
    <submittedName>
        <fullName evidence="4">Putative RNA-binding protein</fullName>
    </submittedName>
</protein>
<accession>G0UR38</accession>
<feature type="compositionally biased region" description="Low complexity" evidence="2">
    <location>
        <begin position="251"/>
        <end position="262"/>
    </location>
</feature>
<dbReference type="GO" id="GO:0003723">
    <property type="term" value="F:RNA binding"/>
    <property type="evidence" value="ECO:0007669"/>
    <property type="project" value="UniProtKB-UniRule"/>
</dbReference>
<feature type="region of interest" description="Disordered" evidence="2">
    <location>
        <begin position="251"/>
        <end position="314"/>
    </location>
</feature>
<feature type="region of interest" description="Disordered" evidence="2">
    <location>
        <begin position="97"/>
        <end position="203"/>
    </location>
</feature>
<gene>
    <name evidence="4" type="ORF">TCIL3000_8_550</name>
</gene>
<dbReference type="Pfam" id="PF00076">
    <property type="entry name" value="RRM_1"/>
    <property type="match status" value="1"/>
</dbReference>
<evidence type="ECO:0000256" key="2">
    <source>
        <dbReference type="SAM" id="MobiDB-lite"/>
    </source>
</evidence>
<dbReference type="AlphaFoldDB" id="G0UR38"/>